<feature type="domain" description="TRAM" evidence="6">
    <location>
        <begin position="302"/>
        <end position="363"/>
    </location>
</feature>
<dbReference type="Pfam" id="PF01850">
    <property type="entry name" value="PIN"/>
    <property type="match status" value="1"/>
</dbReference>
<comment type="caution">
    <text evidence="7">The sequence shown here is derived from an EMBL/GenBank/DDBJ whole genome shotgun (WGS) entry which is preliminary data.</text>
</comment>
<dbReference type="SUPFAM" id="SSF88723">
    <property type="entry name" value="PIN domain-like"/>
    <property type="match status" value="1"/>
</dbReference>
<protein>
    <submittedName>
        <fullName evidence="7">Uncharacterized protein YacL</fullName>
    </submittedName>
</protein>
<dbReference type="InterPro" id="IPR029060">
    <property type="entry name" value="PIN-like_dom_sf"/>
</dbReference>
<dbReference type="Proteomes" id="UP000591941">
    <property type="component" value="Unassembled WGS sequence"/>
</dbReference>
<keyword evidence="5" id="KW-0812">Transmembrane</keyword>
<keyword evidence="4" id="KW-0460">Magnesium</keyword>
<dbReference type="RefSeq" id="WP_159822003.1">
    <property type="nucleotide sequence ID" value="NZ_CABWNB010000001.1"/>
</dbReference>
<accession>A0A841R2P0</accession>
<organism evidence="7 8">
    <name type="scientific">Negativicoccus succinicivorans</name>
    <dbReference type="NCBI Taxonomy" id="620903"/>
    <lineage>
        <taxon>Bacteria</taxon>
        <taxon>Bacillati</taxon>
        <taxon>Bacillota</taxon>
        <taxon>Negativicutes</taxon>
        <taxon>Veillonellales</taxon>
        <taxon>Veillonellaceae</taxon>
        <taxon>Negativicoccus</taxon>
    </lineage>
</organism>
<feature type="transmembrane region" description="Helical" evidence="5">
    <location>
        <begin position="49"/>
        <end position="74"/>
    </location>
</feature>
<dbReference type="InterPro" id="IPR052041">
    <property type="entry name" value="Nucleic_acid_metab_PIN/TRAM"/>
</dbReference>
<dbReference type="GO" id="GO:0004518">
    <property type="term" value="F:nuclease activity"/>
    <property type="evidence" value="ECO:0007669"/>
    <property type="project" value="UniProtKB-KW"/>
</dbReference>
<keyword evidence="3" id="KW-0378">Hydrolase</keyword>
<evidence type="ECO:0000256" key="5">
    <source>
        <dbReference type="SAM" id="Phobius"/>
    </source>
</evidence>
<evidence type="ECO:0000256" key="3">
    <source>
        <dbReference type="ARBA" id="ARBA00022801"/>
    </source>
</evidence>
<gene>
    <name evidence="7" type="ORF">HNR45_000140</name>
</gene>
<evidence type="ECO:0000256" key="2">
    <source>
        <dbReference type="ARBA" id="ARBA00022722"/>
    </source>
</evidence>
<dbReference type="OrthoDB" id="9780734at2"/>
<sequence>MIEKLLRFLFIGLFIILGVVLANQLHPYLADSAFFGIAFWQWGVFGVTLLWLCTILLGAFLGYVVGSVAAPYLFRKLRAFTAWGERTITGISSLDLILGIVGLFIGLIIANLLGLAFNNLPLIGPYIPIVLSIVLGYTGIYLAIGQKNQLSTIIANWRQGREKEPKETKLGPYGKILDTSVIIDGRIADIAKTGFLEGPLIVPVFVLEELQYIADSSDVLKRNRGRRGLDILNEMQKRKIIDVKIVTEDFDEQSEVDAKLVQLGLAHQATVITNDYNLNKVAELQGVHVLNINDLANAVKPVVIPGEQLLVQIVKQGKEEGQGVAYLDDGTMIVIENGKSQIGNNVFVVVTSVLQTSAGKMIFARYEAQQGGS</sequence>
<dbReference type="GeneID" id="93485425"/>
<dbReference type="AlphaFoldDB" id="A0A841R2P0"/>
<keyword evidence="2" id="KW-0540">Nuclease</keyword>
<comment type="cofactor">
    <cofactor evidence="1">
        <name>Mg(2+)</name>
        <dbReference type="ChEBI" id="CHEBI:18420"/>
    </cofactor>
</comment>
<feature type="transmembrane region" description="Helical" evidence="5">
    <location>
        <begin position="94"/>
        <end position="117"/>
    </location>
</feature>
<evidence type="ECO:0000259" key="6">
    <source>
        <dbReference type="PROSITE" id="PS50926"/>
    </source>
</evidence>
<evidence type="ECO:0000256" key="1">
    <source>
        <dbReference type="ARBA" id="ARBA00001946"/>
    </source>
</evidence>
<evidence type="ECO:0000313" key="8">
    <source>
        <dbReference type="Proteomes" id="UP000591941"/>
    </source>
</evidence>
<evidence type="ECO:0000256" key="4">
    <source>
        <dbReference type="ARBA" id="ARBA00022842"/>
    </source>
</evidence>
<evidence type="ECO:0000313" key="7">
    <source>
        <dbReference type="EMBL" id="MBB6477118.1"/>
    </source>
</evidence>
<dbReference type="PANTHER" id="PTHR11603">
    <property type="entry name" value="AAA FAMILY ATPASE"/>
    <property type="match status" value="1"/>
</dbReference>
<dbReference type="CDD" id="cd09877">
    <property type="entry name" value="PIN_YacL-like"/>
    <property type="match status" value="1"/>
</dbReference>
<reference evidence="7 8" key="1">
    <citation type="submission" date="2020-08" db="EMBL/GenBank/DDBJ databases">
        <title>Genomic Encyclopedia of Type Strains, Phase IV (KMG-IV): sequencing the most valuable type-strain genomes for metagenomic binning, comparative biology and taxonomic classification.</title>
        <authorList>
            <person name="Goeker M."/>
        </authorList>
    </citation>
    <scope>NUCLEOTIDE SEQUENCE [LARGE SCALE GENOMIC DNA]</scope>
    <source>
        <strain evidence="7 8">DSM 21255</strain>
    </source>
</reference>
<dbReference type="Gene3D" id="3.40.50.1010">
    <property type="entry name" value="5'-nuclease"/>
    <property type="match status" value="1"/>
</dbReference>
<dbReference type="PANTHER" id="PTHR11603:SF147">
    <property type="entry name" value="MEMBRANE PROTEIN"/>
    <property type="match status" value="1"/>
</dbReference>
<dbReference type="SMART" id="SM00670">
    <property type="entry name" value="PINc"/>
    <property type="match status" value="1"/>
</dbReference>
<keyword evidence="8" id="KW-1185">Reference proteome</keyword>
<dbReference type="GO" id="GO:0016787">
    <property type="term" value="F:hydrolase activity"/>
    <property type="evidence" value="ECO:0007669"/>
    <property type="project" value="UniProtKB-KW"/>
</dbReference>
<keyword evidence="5" id="KW-0472">Membrane</keyword>
<dbReference type="InterPro" id="IPR002792">
    <property type="entry name" value="TRAM_dom"/>
</dbReference>
<name>A0A841R2P0_9FIRM</name>
<dbReference type="EMBL" id="JACHHI010000001">
    <property type="protein sequence ID" value="MBB6477118.1"/>
    <property type="molecule type" value="Genomic_DNA"/>
</dbReference>
<dbReference type="PROSITE" id="PS50926">
    <property type="entry name" value="TRAM"/>
    <property type="match status" value="1"/>
</dbReference>
<proteinExistence type="predicted"/>
<dbReference type="Pfam" id="PF01938">
    <property type="entry name" value="TRAM"/>
    <property type="match status" value="1"/>
</dbReference>
<feature type="transmembrane region" description="Helical" evidence="5">
    <location>
        <begin position="123"/>
        <end position="144"/>
    </location>
</feature>
<keyword evidence="5" id="KW-1133">Transmembrane helix</keyword>
<dbReference type="InterPro" id="IPR002716">
    <property type="entry name" value="PIN_dom"/>
</dbReference>